<dbReference type="EMBL" id="LWDF02000318">
    <property type="protein sequence ID" value="KAE8250506.1"/>
    <property type="molecule type" value="Genomic_DNA"/>
</dbReference>
<sequence length="308" mass="35181">MACFNMASQGEEEGSRASTAPVIRFYDSNKPFYFLTNFFPSPISHDGLRYATAEAMFQASKFDDRELRDEISKLDWPRLAFEKAQSNKNLVRQDWEEQSLRIMYHVQLLKYTQSSNLQLRLLQTGDAELIEDSKLDAFWGAGPNDEGSNHLGRILMDVRKVLSFVSAPFVQPHAQSRSLVWQSRAIRETAIMLFSSTICTVRIRPGLEFAPAKRDIFLHGLTYAQSSDVIRGIVQVSRSVDGEPGVRIFGLQDKVVKCELLDGARHSFDLYEFQIRRCDLLDIYAFKSFTFVCEVGCEFTETYTVTMS</sequence>
<evidence type="ECO:0000313" key="2">
    <source>
        <dbReference type="EMBL" id="KAE8250506.1"/>
    </source>
</evidence>
<name>A0A8T8SXV5_9BASI</name>
<keyword evidence="3" id="KW-1185">Reference proteome</keyword>
<organism evidence="2 3">
    <name type="scientific">Tilletia indica</name>
    <dbReference type="NCBI Taxonomy" id="43049"/>
    <lineage>
        <taxon>Eukaryota</taxon>
        <taxon>Fungi</taxon>
        <taxon>Dikarya</taxon>
        <taxon>Basidiomycota</taxon>
        <taxon>Ustilaginomycotina</taxon>
        <taxon>Exobasidiomycetes</taxon>
        <taxon>Tilletiales</taxon>
        <taxon>Tilletiaceae</taxon>
        <taxon>Tilletia</taxon>
    </lineage>
</organism>
<evidence type="ECO:0000313" key="3">
    <source>
        <dbReference type="Proteomes" id="UP000077521"/>
    </source>
</evidence>
<proteinExistence type="predicted"/>
<dbReference type="AlphaFoldDB" id="A0A8T8SXV5"/>
<dbReference type="SUPFAM" id="SSF143990">
    <property type="entry name" value="YbiA-like"/>
    <property type="match status" value="1"/>
</dbReference>
<accession>A0A8T8SXV5</accession>
<comment type="caution">
    <text evidence="2">The sequence shown here is derived from an EMBL/GenBank/DDBJ whole genome shotgun (WGS) entry which is preliminary data.</text>
</comment>
<reference evidence="2" key="1">
    <citation type="submission" date="2016-04" db="EMBL/GenBank/DDBJ databases">
        <authorList>
            <person name="Nguyen H.D."/>
            <person name="Samba Siva P."/>
            <person name="Cullis J."/>
            <person name="Levesque C.A."/>
            <person name="Hambleton S."/>
        </authorList>
    </citation>
    <scope>NUCLEOTIDE SEQUENCE</scope>
    <source>
        <strain evidence="2">DAOMC 236416</strain>
    </source>
</reference>
<dbReference type="Proteomes" id="UP000077521">
    <property type="component" value="Unassembled WGS sequence"/>
</dbReference>
<dbReference type="Pfam" id="PF08719">
    <property type="entry name" value="NADAR"/>
    <property type="match status" value="1"/>
</dbReference>
<feature type="domain" description="NADAR" evidence="1">
    <location>
        <begin position="25"/>
        <end position="162"/>
    </location>
</feature>
<dbReference type="InterPro" id="IPR012816">
    <property type="entry name" value="NADAR"/>
</dbReference>
<dbReference type="Gene3D" id="1.10.357.40">
    <property type="entry name" value="YbiA-like"/>
    <property type="match status" value="1"/>
</dbReference>
<dbReference type="CDD" id="cd15457">
    <property type="entry name" value="NADAR"/>
    <property type="match status" value="1"/>
</dbReference>
<dbReference type="NCBIfam" id="TIGR02464">
    <property type="entry name" value="ribofla_fusion"/>
    <property type="match status" value="1"/>
</dbReference>
<evidence type="ECO:0000259" key="1">
    <source>
        <dbReference type="Pfam" id="PF08719"/>
    </source>
</evidence>
<gene>
    <name evidence="2" type="ORF">A4X13_0g4667</name>
</gene>
<reference evidence="2" key="2">
    <citation type="journal article" date="2019" name="IMA Fungus">
        <title>Genome sequencing and comparison of five Tilletia species to identify candidate genes for the detection of regulated species infecting wheat.</title>
        <authorList>
            <person name="Nguyen H.D.T."/>
            <person name="Sultana T."/>
            <person name="Kesanakurti P."/>
            <person name="Hambleton S."/>
        </authorList>
    </citation>
    <scope>NUCLEOTIDE SEQUENCE</scope>
    <source>
        <strain evidence="2">DAOMC 236416</strain>
    </source>
</reference>
<dbReference type="InterPro" id="IPR037238">
    <property type="entry name" value="YbiA-like_sf"/>
</dbReference>
<protein>
    <recommendedName>
        <fullName evidence="1">NADAR domain-containing protein</fullName>
    </recommendedName>
</protein>